<reference evidence="3 4" key="1">
    <citation type="submission" date="2018-08" db="EMBL/GenBank/DDBJ databases">
        <title>Genome Lactobacillus garii FI11369.</title>
        <authorList>
            <person name="Diaz M."/>
            <person name="Narbad A."/>
        </authorList>
    </citation>
    <scope>NUCLEOTIDE SEQUENCE [LARGE SCALE GENOMIC DNA]</scope>
    <source>
        <strain evidence="3 4">FI11369</strain>
    </source>
</reference>
<keyword evidence="1 3" id="KW-0808">Transferase</keyword>
<evidence type="ECO:0000256" key="1">
    <source>
        <dbReference type="ARBA" id="ARBA00022679"/>
    </source>
</evidence>
<dbReference type="PANTHER" id="PTHR13947">
    <property type="entry name" value="GNAT FAMILY N-ACETYLTRANSFERASE"/>
    <property type="match status" value="1"/>
</dbReference>
<dbReference type="PROSITE" id="PS51186">
    <property type="entry name" value="GNAT"/>
    <property type="match status" value="1"/>
</dbReference>
<dbReference type="SUPFAM" id="SSF55729">
    <property type="entry name" value="Acyl-CoA N-acyltransferases (Nat)"/>
    <property type="match status" value="1"/>
</dbReference>
<evidence type="ECO:0000313" key="4">
    <source>
        <dbReference type="Proteomes" id="UP000283633"/>
    </source>
</evidence>
<dbReference type="Gene3D" id="3.40.630.30">
    <property type="match status" value="1"/>
</dbReference>
<dbReference type="Pfam" id="PF00583">
    <property type="entry name" value="Acetyltransf_1"/>
    <property type="match status" value="1"/>
</dbReference>
<dbReference type="InterPro" id="IPR050769">
    <property type="entry name" value="NAT_camello-type"/>
</dbReference>
<dbReference type="InterPro" id="IPR000182">
    <property type="entry name" value="GNAT_dom"/>
</dbReference>
<comment type="caution">
    <text evidence="3">The sequence shown here is derived from an EMBL/GenBank/DDBJ whole genome shotgun (WGS) entry which is preliminary data.</text>
</comment>
<dbReference type="OrthoDB" id="162775at2"/>
<gene>
    <name evidence="3" type="ORF">D1831_02885</name>
</gene>
<proteinExistence type="predicted"/>
<dbReference type="GO" id="GO:0008080">
    <property type="term" value="F:N-acetyltransferase activity"/>
    <property type="evidence" value="ECO:0007669"/>
    <property type="project" value="InterPro"/>
</dbReference>
<protein>
    <submittedName>
        <fullName evidence="3">GNAT family N-acetyltransferase</fullName>
    </submittedName>
</protein>
<dbReference type="AlphaFoldDB" id="A0A3R8KJZ7"/>
<dbReference type="InterPro" id="IPR016181">
    <property type="entry name" value="Acyl_CoA_acyltransferase"/>
</dbReference>
<evidence type="ECO:0000259" key="2">
    <source>
        <dbReference type="PROSITE" id="PS51186"/>
    </source>
</evidence>
<accession>A0A3R8KJZ7</accession>
<dbReference type="Proteomes" id="UP000283633">
    <property type="component" value="Unassembled WGS sequence"/>
</dbReference>
<dbReference type="RefSeq" id="WP_125071421.1">
    <property type="nucleotide sequence ID" value="NZ_QWZQ01000006.1"/>
</dbReference>
<dbReference type="PANTHER" id="PTHR13947:SF37">
    <property type="entry name" value="LD18367P"/>
    <property type="match status" value="1"/>
</dbReference>
<organism evidence="3 4">
    <name type="scientific">Lactiplantibacillus garii</name>
    <dbReference type="NCBI Taxonomy" id="2306423"/>
    <lineage>
        <taxon>Bacteria</taxon>
        <taxon>Bacillati</taxon>
        <taxon>Bacillota</taxon>
        <taxon>Bacilli</taxon>
        <taxon>Lactobacillales</taxon>
        <taxon>Lactobacillaceae</taxon>
        <taxon>Lactiplantibacillus</taxon>
    </lineage>
</organism>
<feature type="domain" description="N-acetyltransferase" evidence="2">
    <location>
        <begin position="1"/>
        <end position="135"/>
    </location>
</feature>
<name>A0A3R8KJZ7_9LACO</name>
<evidence type="ECO:0000313" key="3">
    <source>
        <dbReference type="EMBL" id="RRK11339.1"/>
    </source>
</evidence>
<dbReference type="CDD" id="cd04301">
    <property type="entry name" value="NAT_SF"/>
    <property type="match status" value="1"/>
</dbReference>
<dbReference type="EMBL" id="QWZQ01000006">
    <property type="protein sequence ID" value="RRK11339.1"/>
    <property type="molecule type" value="Genomic_DNA"/>
</dbReference>
<keyword evidence="4" id="KW-1185">Reference proteome</keyword>
<sequence>MIKRVLAADLPRDLLLAADPDWQVVRQYLNTGECYAAWQQGRLVGLMVLTRLNDRAREVKNIAVVPNYQHRGVARRLLTMAIQRCRADRKCEELWIGTGNSSLRQLAIYQRAGFEMRTVWVNYFVDNYAEPIFENGLRCKSMVRLCITTK</sequence>